<evidence type="ECO:0000256" key="1">
    <source>
        <dbReference type="SAM" id="MobiDB-lite"/>
    </source>
</evidence>
<protein>
    <submittedName>
        <fullName evidence="2">Uncharacterized protein</fullName>
    </submittedName>
</protein>
<sequence>MAHLKTITWSTEKAWTNQDMTEYCAGMEPQLETPPQCVICLTEITDVPLKQERAEWNWEEVCVLKLFEIKPESLDNFPSLTYFCQKCSLRNQKMWELCSQISPLQQSLQELKLTLETDFKRGFSMGRSDQILDRTNFLRYQLAKSMEIKLPEPTPDTQAVHTVDTNAENDLSQSSQVTSEEPNTERTQPKPMLAKKRERFIGGNVRKRSFKKSVSPSEGLQKGDTQLKHLKIKICAIPPDLLTNLPINVHTIPGYISTPSIRSSSRSTMARQKIKRILKAECPSDEDIPSNTEREHEDEYCPQESILDSDTEFDPNVYFDSESAGWAIVKNHENLRKPATGSKNVKGIGKESQEIQILVGNQKRSSSESKRLPKAT</sequence>
<accession>A0A8J2JKD9</accession>
<feature type="non-terminal residue" evidence="2">
    <location>
        <position position="1"/>
    </location>
</feature>
<feature type="region of interest" description="Disordered" evidence="1">
    <location>
        <begin position="169"/>
        <end position="190"/>
    </location>
</feature>
<comment type="caution">
    <text evidence="2">The sequence shown here is derived from an EMBL/GenBank/DDBJ whole genome shotgun (WGS) entry which is preliminary data.</text>
</comment>
<feature type="region of interest" description="Disordered" evidence="1">
    <location>
        <begin position="356"/>
        <end position="376"/>
    </location>
</feature>
<organism evidence="2 3">
    <name type="scientific">Allacma fusca</name>
    <dbReference type="NCBI Taxonomy" id="39272"/>
    <lineage>
        <taxon>Eukaryota</taxon>
        <taxon>Metazoa</taxon>
        <taxon>Ecdysozoa</taxon>
        <taxon>Arthropoda</taxon>
        <taxon>Hexapoda</taxon>
        <taxon>Collembola</taxon>
        <taxon>Symphypleona</taxon>
        <taxon>Sminthuridae</taxon>
        <taxon>Allacma</taxon>
    </lineage>
</organism>
<dbReference type="Proteomes" id="UP000708208">
    <property type="component" value="Unassembled WGS sequence"/>
</dbReference>
<keyword evidence="3" id="KW-1185">Reference proteome</keyword>
<gene>
    <name evidence="2" type="ORF">AFUS01_LOCUS9448</name>
</gene>
<evidence type="ECO:0000313" key="3">
    <source>
        <dbReference type="Proteomes" id="UP000708208"/>
    </source>
</evidence>
<reference evidence="2" key="1">
    <citation type="submission" date="2021-06" db="EMBL/GenBank/DDBJ databases">
        <authorList>
            <person name="Hodson N. C."/>
            <person name="Mongue J. A."/>
            <person name="Jaron S. K."/>
        </authorList>
    </citation>
    <scope>NUCLEOTIDE SEQUENCE</scope>
</reference>
<dbReference type="EMBL" id="CAJVCH010067856">
    <property type="protein sequence ID" value="CAG7720162.1"/>
    <property type="molecule type" value="Genomic_DNA"/>
</dbReference>
<name>A0A8J2JKD9_9HEXA</name>
<dbReference type="AlphaFoldDB" id="A0A8J2JKD9"/>
<evidence type="ECO:0000313" key="2">
    <source>
        <dbReference type="EMBL" id="CAG7720162.1"/>
    </source>
</evidence>
<feature type="compositionally biased region" description="Basic and acidic residues" evidence="1">
    <location>
        <begin position="365"/>
        <end position="376"/>
    </location>
</feature>
<proteinExistence type="predicted"/>
<feature type="compositionally biased region" description="Polar residues" evidence="1">
    <location>
        <begin position="169"/>
        <end position="181"/>
    </location>
</feature>